<feature type="transmembrane region" description="Helical" evidence="2">
    <location>
        <begin position="964"/>
        <end position="982"/>
    </location>
</feature>
<accession>A0AA36I2V1</accession>
<feature type="transmembrane region" description="Helical" evidence="2">
    <location>
        <begin position="988"/>
        <end position="1008"/>
    </location>
</feature>
<name>A0AA36I2V1_9DINO</name>
<keyword evidence="2" id="KW-0812">Transmembrane</keyword>
<evidence type="ECO:0000313" key="5">
    <source>
        <dbReference type="Proteomes" id="UP001178507"/>
    </source>
</evidence>
<feature type="signal peptide" evidence="3">
    <location>
        <begin position="1"/>
        <end position="26"/>
    </location>
</feature>
<gene>
    <name evidence="4" type="ORF">EVOR1521_LOCUS7568</name>
</gene>
<keyword evidence="2" id="KW-0472">Membrane</keyword>
<feature type="compositionally biased region" description="Low complexity" evidence="1">
    <location>
        <begin position="1244"/>
        <end position="1258"/>
    </location>
</feature>
<evidence type="ECO:0000256" key="2">
    <source>
        <dbReference type="SAM" id="Phobius"/>
    </source>
</evidence>
<feature type="transmembrane region" description="Helical" evidence="2">
    <location>
        <begin position="572"/>
        <end position="591"/>
    </location>
</feature>
<proteinExistence type="predicted"/>
<dbReference type="EMBL" id="CAUJNA010000613">
    <property type="protein sequence ID" value="CAJ1379286.1"/>
    <property type="molecule type" value="Genomic_DNA"/>
</dbReference>
<keyword evidence="2" id="KW-1133">Transmembrane helix</keyword>
<evidence type="ECO:0000256" key="1">
    <source>
        <dbReference type="SAM" id="MobiDB-lite"/>
    </source>
</evidence>
<evidence type="ECO:0000256" key="3">
    <source>
        <dbReference type="SAM" id="SignalP"/>
    </source>
</evidence>
<feature type="transmembrane region" description="Helical" evidence="2">
    <location>
        <begin position="597"/>
        <end position="619"/>
    </location>
</feature>
<keyword evidence="5" id="KW-1185">Reference proteome</keyword>
<feature type="region of interest" description="Disordered" evidence="1">
    <location>
        <begin position="1235"/>
        <end position="1266"/>
    </location>
</feature>
<evidence type="ECO:0000313" key="4">
    <source>
        <dbReference type="EMBL" id="CAJ1379286.1"/>
    </source>
</evidence>
<protein>
    <submittedName>
        <fullName evidence="4">Uncharacterized protein</fullName>
    </submittedName>
</protein>
<dbReference type="Proteomes" id="UP001178507">
    <property type="component" value="Unassembled WGS sequence"/>
</dbReference>
<organism evidence="4 5">
    <name type="scientific">Effrenium voratum</name>
    <dbReference type="NCBI Taxonomy" id="2562239"/>
    <lineage>
        <taxon>Eukaryota</taxon>
        <taxon>Sar</taxon>
        <taxon>Alveolata</taxon>
        <taxon>Dinophyceae</taxon>
        <taxon>Suessiales</taxon>
        <taxon>Symbiodiniaceae</taxon>
        <taxon>Effrenium</taxon>
    </lineage>
</organism>
<comment type="caution">
    <text evidence="4">The sequence shown here is derived from an EMBL/GenBank/DDBJ whole genome shotgun (WGS) entry which is preliminary data.</text>
</comment>
<keyword evidence="3" id="KW-0732">Signal</keyword>
<sequence>MRGGRHARWAVRRVTLLLVFCAWLQADVGWQDGDAQGPRRDHDDREWGFSRGHALEGSPEEVLQESALKAFDKELPHWLHKFSKHLAEPLTSRLPDLHVSSNSLATTRRDLMNGHGRVVLVQDEPTPHRKLRDMQHEVCHVLGFALQDSHHESSGRWEDRPLDLPLCPELWIDEGWPPTRVLPTVQGRAMPVWSVTAGHERAIMVLQDRLLQTFPDKQIKALLGYELGRMAFALLSPGMFKAWADRLSKVFLGGQVLQGVQGAMGSPQKRLFGLLGQSPRRSLFGLDALGHSRPSSLGTINLSLFGRNQGHQSHDAPPLHANGIVRPVMEFLALDMFLKASAPRVLRPIMWLGVFLRGGPEALLGSMRNQLETMAPGVNLPGHRRKNPLAPLFQLLAPWMKLIAQLAALQSAGALLATCGRSEVITGDRAAALAAGNAEDAAAAIMRVFGQMPLESAEGDELEALLREAADSAQRQQWALRREAMISRWTRPAPEERVRALLQWSETSRGQHLLALAEVRREAFASSRSWFYWLPAGTYSMSSEWWLHLAGHSALVAMVTLPFFSRMDLVRWASMCTLGVTVFGVLAPLLLRGAGLGVVESAVTAALLAAYSSCAWLVWWNHLLGGSRRWAELSSRLTSQLADQADVTAGIAYLTRDWAEMARRSHAALDQEFCGSWRTSLQELASKLTDIWTDIRNASTGCTAQPQIAVERSKSVHLPGAATFDLDSCFDLYEHRAPENKAFNRSDSAPLAGRASLALQLWFKVDRAVQRALHVEVERMTKARDMDDPKALQAMMNWWSADNRDVAGAAAAAASNCQSLFRQEGGEEAETLGALLLSERLQQRFQYKSFNFGDEMQSPTNDQAAGIEEFERLEQALSANFDSLQELRQRLAPMANSAGTLHCPRRQDFANAARELRKILRRLSGGVAETASRGILALQGEDFKRKGDVVLEDSPEDRAAEMRIILCLAAAALAGAAAIPYAVLHATWLWAACAFGFALANLVLLLNYQRLSLPHVHRRFERQLGQLSSRREEILLEIRDLQRSSQKAGAAHARACICLQSVNVLRNINYVLLCIKTESQRAAAASSSFGASQDVVILGGLRLLLALLPRCEKRWEADILEDEDCGTALATLANGHAPPGRLQQLVADSQKRLWILLRMVHLSSVLPIEAQGQLGSLVQRYARPILIEGRVPLQQQTLEMQKESDHQVTLQKAAGNGKGHVLALENSTRAAEGINRAPSEGKTGSVCGSSTARSSSSRRGGKDTLKKLRATRKDCLRILQRLRPEALLARCDEEASNMLRDIFSSVILLIPPSNTSRSWSFRTRASGPPRVAIALGYRHGEQVYTMDTLRTNILLRLATTKGDSEARSGSIDELRNRGPSGAGSAEEIEIPLTAILDDLPSEEDAEALWQAMAQANPGWFGGYALQERKHSLRRASVMARAMKKAQVRYNDEY</sequence>
<feature type="chain" id="PRO_5041309511" evidence="3">
    <location>
        <begin position="27"/>
        <end position="1453"/>
    </location>
</feature>
<reference evidence="4" key="1">
    <citation type="submission" date="2023-08" db="EMBL/GenBank/DDBJ databases">
        <authorList>
            <person name="Chen Y."/>
            <person name="Shah S."/>
            <person name="Dougan E. K."/>
            <person name="Thang M."/>
            <person name="Chan C."/>
        </authorList>
    </citation>
    <scope>NUCLEOTIDE SEQUENCE</scope>
</reference>